<dbReference type="InterPro" id="IPR038986">
    <property type="entry name" value="Clr2"/>
</dbReference>
<dbReference type="GO" id="GO:0070824">
    <property type="term" value="C:SHREC complex"/>
    <property type="evidence" value="ECO:0007669"/>
    <property type="project" value="InterPro"/>
</dbReference>
<proteinExistence type="predicted"/>
<dbReference type="OrthoDB" id="2421327at2759"/>
<dbReference type="InterPro" id="IPR031915">
    <property type="entry name" value="Clr2_N"/>
</dbReference>
<dbReference type="GO" id="GO:0030466">
    <property type="term" value="P:silent mating-type cassette heterochromatin formation"/>
    <property type="evidence" value="ECO:0007669"/>
    <property type="project" value="TreeGrafter"/>
</dbReference>
<reference evidence="2 3" key="1">
    <citation type="submission" date="2014-02" db="EMBL/GenBank/DDBJ databases">
        <title>Single nucleus genome sequencing reveals high similarity among nuclei of an endomycorrhizal fungus.</title>
        <authorList>
            <person name="Lin K."/>
            <person name="Geurts R."/>
            <person name="Zhang Z."/>
            <person name="Limpens E."/>
            <person name="Saunders D.G."/>
            <person name="Mu D."/>
            <person name="Pang E."/>
            <person name="Cao H."/>
            <person name="Cha H."/>
            <person name="Lin T."/>
            <person name="Zhou Q."/>
            <person name="Shang Y."/>
            <person name="Li Y."/>
            <person name="Ivanov S."/>
            <person name="Sharma T."/>
            <person name="Velzen R.V."/>
            <person name="Ruijter N.D."/>
            <person name="Aanen D.K."/>
            <person name="Win J."/>
            <person name="Kamoun S."/>
            <person name="Bisseling T."/>
            <person name="Huang S."/>
        </authorList>
    </citation>
    <scope>NUCLEOTIDE SEQUENCE [LARGE SCALE GENOMIC DNA]</scope>
    <source>
        <strain evidence="3">DAOM197198w</strain>
    </source>
</reference>
<dbReference type="Pfam" id="PF16761">
    <property type="entry name" value="Clr2_transil"/>
    <property type="match status" value="1"/>
</dbReference>
<dbReference type="GO" id="GO:0033553">
    <property type="term" value="C:rDNA heterochromatin"/>
    <property type="evidence" value="ECO:0007669"/>
    <property type="project" value="TreeGrafter"/>
</dbReference>
<dbReference type="GO" id="GO:0031934">
    <property type="term" value="C:mating-type region heterochromatin"/>
    <property type="evidence" value="ECO:0007669"/>
    <property type="project" value="TreeGrafter"/>
</dbReference>
<dbReference type="Proteomes" id="UP000022910">
    <property type="component" value="Unassembled WGS sequence"/>
</dbReference>
<evidence type="ECO:0000259" key="1">
    <source>
        <dbReference type="Pfam" id="PF16761"/>
    </source>
</evidence>
<evidence type="ECO:0000313" key="3">
    <source>
        <dbReference type="Proteomes" id="UP000022910"/>
    </source>
</evidence>
<gene>
    <name evidence="2" type="ORF">RirG_168580</name>
</gene>
<dbReference type="HOGENOM" id="CLU_489277_0_0_1"/>
<organism evidence="2 3">
    <name type="scientific">Rhizophagus irregularis (strain DAOM 197198w)</name>
    <name type="common">Glomus intraradices</name>
    <dbReference type="NCBI Taxonomy" id="1432141"/>
    <lineage>
        <taxon>Eukaryota</taxon>
        <taxon>Fungi</taxon>
        <taxon>Fungi incertae sedis</taxon>
        <taxon>Mucoromycota</taxon>
        <taxon>Glomeromycotina</taxon>
        <taxon>Glomeromycetes</taxon>
        <taxon>Glomerales</taxon>
        <taxon>Glomeraceae</taxon>
        <taxon>Rhizophagus</taxon>
    </lineage>
</organism>
<feature type="domain" description="Cryptic loci regulator 2 N-terminal" evidence="1">
    <location>
        <begin position="79"/>
        <end position="139"/>
    </location>
</feature>
<accession>A0A015K2V8</accession>
<dbReference type="EMBL" id="JEMT01025096">
    <property type="protein sequence ID" value="EXX61719.1"/>
    <property type="molecule type" value="Genomic_DNA"/>
</dbReference>
<protein>
    <recommendedName>
        <fullName evidence="1">Cryptic loci regulator 2 N-terminal domain-containing protein</fullName>
    </recommendedName>
</protein>
<dbReference type="PANTHER" id="PTHR38046:SF1">
    <property type="entry name" value="CRYPTIC LOCI REGULATOR 2"/>
    <property type="match status" value="1"/>
</dbReference>
<dbReference type="AlphaFoldDB" id="A0A015K2V8"/>
<sequence>MHVEITSYGIKVTATDGIGSSQPKNLKPVNDEKGNVSYYQRFTNKDQRAEHWLQRLGKALADYLRKYGKMNISKENEKLVDFPEGYVLYQHNKEYKDNTKSRHDRYLYGAYKFRSPKEFEPHLIWLVSGQVNNCKCVYCNNSSRGINNGKRKESTLEKTINDRSTKKIKNDSEAKKIEVENVNKPKFAKTLYRRGEIVMVNLNKTGKAHHTELIRNSSDENDISIFYWPGVILETSKVPITDNMSDDTASANSDGCGIIYKAYYKIHLLELSEVIQVDRKTLLPWLACKKEIPKSFINNNKLEPNVKAYIQAIDRVNKISNIYTPVHSYKHKEADDHLKEIKDPLERKRLQDMENYPHYEAILLGTEMIYVNDYVRLAPINVASMSDDDDSEKESEYLLNNRKEPEYLLISSIYKHATKGIQFTGDGLLRGKLLNEHSYRRSLSDYEWTTVNKADAEYTIDLQDIAGRFYLLFPNLKDRINCNIPKKLDERFKLLGIEDY</sequence>
<comment type="caution">
    <text evidence="2">The sequence shown here is derived from an EMBL/GenBank/DDBJ whole genome shotgun (WGS) entry which is preliminary data.</text>
</comment>
<dbReference type="SMR" id="A0A015K2V8"/>
<name>A0A015K2V8_RHIIW</name>
<keyword evidence="3" id="KW-1185">Reference proteome</keyword>
<dbReference type="PANTHER" id="PTHR38046">
    <property type="entry name" value="CRYPTIC LOCI REGULATOR 2"/>
    <property type="match status" value="1"/>
</dbReference>
<evidence type="ECO:0000313" key="2">
    <source>
        <dbReference type="EMBL" id="EXX61719.1"/>
    </source>
</evidence>